<dbReference type="Proteomes" id="UP001057402">
    <property type="component" value="Chromosome 4"/>
</dbReference>
<organism evidence="1 2">
    <name type="scientific">Melastoma candidum</name>
    <dbReference type="NCBI Taxonomy" id="119954"/>
    <lineage>
        <taxon>Eukaryota</taxon>
        <taxon>Viridiplantae</taxon>
        <taxon>Streptophyta</taxon>
        <taxon>Embryophyta</taxon>
        <taxon>Tracheophyta</taxon>
        <taxon>Spermatophyta</taxon>
        <taxon>Magnoliopsida</taxon>
        <taxon>eudicotyledons</taxon>
        <taxon>Gunneridae</taxon>
        <taxon>Pentapetalae</taxon>
        <taxon>rosids</taxon>
        <taxon>malvids</taxon>
        <taxon>Myrtales</taxon>
        <taxon>Melastomataceae</taxon>
        <taxon>Melastomatoideae</taxon>
        <taxon>Melastomateae</taxon>
        <taxon>Melastoma</taxon>
    </lineage>
</organism>
<keyword evidence="2" id="KW-1185">Reference proteome</keyword>
<dbReference type="EMBL" id="CM042883">
    <property type="protein sequence ID" value="KAI4378483.1"/>
    <property type="molecule type" value="Genomic_DNA"/>
</dbReference>
<proteinExistence type="predicted"/>
<evidence type="ECO:0000313" key="2">
    <source>
        <dbReference type="Proteomes" id="UP001057402"/>
    </source>
</evidence>
<evidence type="ECO:0000313" key="1">
    <source>
        <dbReference type="EMBL" id="KAI4378483.1"/>
    </source>
</evidence>
<accession>A0ACB9RM16</accession>
<comment type="caution">
    <text evidence="1">The sequence shown here is derived from an EMBL/GenBank/DDBJ whole genome shotgun (WGS) entry which is preliminary data.</text>
</comment>
<protein>
    <submittedName>
        <fullName evidence="1">Uncharacterized protein</fullName>
    </submittedName>
</protein>
<sequence length="296" mass="33381">MIPISIKRSGLMGTIHYEVLETLEFTSDRKKMSVVIKDNSTGKIFLLTKGADEAILPCADAGQQTRIFTEAFEQYSQLGLRTLCFAWRELMPDEYHEWSLVFKEANSTLVDREWRIAESCQRIEHDFKVLGVSAIEDHLQDGVPETIETLRKDGINFWMLTGDKQKTAVQIALSCNFISPEPKGQLLMIDGKTEDEVCRSLERVLLTMRITTSKPKDSYMGGPILSLGTIESQPRTVEREGTTLSIAQSKSRSPVHEPLLSDSPSSRRSLGAVGTFEFFQSQMRLSSVYSRNCKDN</sequence>
<reference evidence="2" key="1">
    <citation type="journal article" date="2023" name="Front. Plant Sci.">
        <title>Chromosomal-level genome assembly of Melastoma candidum provides insights into trichome evolution.</title>
        <authorList>
            <person name="Zhong Y."/>
            <person name="Wu W."/>
            <person name="Sun C."/>
            <person name="Zou P."/>
            <person name="Liu Y."/>
            <person name="Dai S."/>
            <person name="Zhou R."/>
        </authorList>
    </citation>
    <scope>NUCLEOTIDE SEQUENCE [LARGE SCALE GENOMIC DNA]</scope>
</reference>
<name>A0ACB9RM16_9MYRT</name>
<gene>
    <name evidence="1" type="ORF">MLD38_015956</name>
</gene>